<reference evidence="1 2" key="1">
    <citation type="submission" date="2024-11" db="EMBL/GenBank/DDBJ databases">
        <title>A near-complete genome assembly of Cinchona calisaya.</title>
        <authorList>
            <person name="Lian D.C."/>
            <person name="Zhao X.W."/>
            <person name="Wei L."/>
        </authorList>
    </citation>
    <scope>NUCLEOTIDE SEQUENCE [LARGE SCALE GENOMIC DNA]</scope>
    <source>
        <tissue evidence="1">Nenye</tissue>
    </source>
</reference>
<dbReference type="AlphaFoldDB" id="A0ABD2ZIT3"/>
<keyword evidence="2" id="KW-1185">Reference proteome</keyword>
<sequence length="79" mass="8278">GVVEAIKVVLPKVTIAEVPPDEETAGEVEGVVEARKVVLPKSSIAEVPPHEETAGETEVLVAEEEAAFDGDDRTPSDAE</sequence>
<gene>
    <name evidence="1" type="ORF">ACH5RR_017523</name>
</gene>
<evidence type="ECO:0000313" key="2">
    <source>
        <dbReference type="Proteomes" id="UP001630127"/>
    </source>
</evidence>
<protein>
    <submittedName>
        <fullName evidence="1">Uncharacterized protein</fullName>
    </submittedName>
</protein>
<feature type="non-terminal residue" evidence="1">
    <location>
        <position position="79"/>
    </location>
</feature>
<evidence type="ECO:0000313" key="1">
    <source>
        <dbReference type="EMBL" id="KAL3519374.1"/>
    </source>
</evidence>
<name>A0ABD2ZIT3_9GENT</name>
<proteinExistence type="predicted"/>
<dbReference type="Proteomes" id="UP001630127">
    <property type="component" value="Unassembled WGS sequence"/>
</dbReference>
<organism evidence="1 2">
    <name type="scientific">Cinchona calisaya</name>
    <dbReference type="NCBI Taxonomy" id="153742"/>
    <lineage>
        <taxon>Eukaryota</taxon>
        <taxon>Viridiplantae</taxon>
        <taxon>Streptophyta</taxon>
        <taxon>Embryophyta</taxon>
        <taxon>Tracheophyta</taxon>
        <taxon>Spermatophyta</taxon>
        <taxon>Magnoliopsida</taxon>
        <taxon>eudicotyledons</taxon>
        <taxon>Gunneridae</taxon>
        <taxon>Pentapetalae</taxon>
        <taxon>asterids</taxon>
        <taxon>lamiids</taxon>
        <taxon>Gentianales</taxon>
        <taxon>Rubiaceae</taxon>
        <taxon>Cinchonoideae</taxon>
        <taxon>Cinchoneae</taxon>
        <taxon>Cinchona</taxon>
    </lineage>
</organism>
<dbReference type="EMBL" id="JBJUIK010000008">
    <property type="protein sequence ID" value="KAL3519374.1"/>
    <property type="molecule type" value="Genomic_DNA"/>
</dbReference>
<accession>A0ABD2ZIT3</accession>
<comment type="caution">
    <text evidence="1">The sequence shown here is derived from an EMBL/GenBank/DDBJ whole genome shotgun (WGS) entry which is preliminary data.</text>
</comment>
<feature type="non-terminal residue" evidence="1">
    <location>
        <position position="1"/>
    </location>
</feature>